<protein>
    <recommendedName>
        <fullName evidence="5">Copper-binding protein</fullName>
    </recommendedName>
</protein>
<evidence type="ECO:0000313" key="3">
    <source>
        <dbReference type="EMBL" id="MVQ30869.1"/>
    </source>
</evidence>
<dbReference type="AlphaFoldDB" id="A0A6N8IV73"/>
<proteinExistence type="predicted"/>
<sequence>MRTDTITRLALAAAALLAGWLPLATSAQSDAATTTSVEKGPGKAHAVETTKATATVVGVDAARRTVSLKTSQGRVVDMEAGPEVRNFDQIRVGDKVLAEYVRSLSLELKKNGAPTRGNTAQAKTDRAPAGSKPAGTVSHEVTLLADVVKVDSKARSITLRGPKGNLVDLDINDPEQLKAIKVGDKVEAIYTEAVAVRLESAGKAP</sequence>
<organism evidence="3 4">
    <name type="scientific">Ramlibacter pinisoli</name>
    <dbReference type="NCBI Taxonomy" id="2682844"/>
    <lineage>
        <taxon>Bacteria</taxon>
        <taxon>Pseudomonadati</taxon>
        <taxon>Pseudomonadota</taxon>
        <taxon>Betaproteobacteria</taxon>
        <taxon>Burkholderiales</taxon>
        <taxon>Comamonadaceae</taxon>
        <taxon>Ramlibacter</taxon>
    </lineage>
</organism>
<feature type="chain" id="PRO_5026744118" description="Copper-binding protein" evidence="2">
    <location>
        <begin position="32"/>
        <end position="205"/>
    </location>
</feature>
<gene>
    <name evidence="3" type="ORF">GON04_15520</name>
</gene>
<dbReference type="RefSeq" id="WP_157398976.1">
    <property type="nucleotide sequence ID" value="NZ_WSEL01000009.1"/>
</dbReference>
<feature type="signal peptide" evidence="2">
    <location>
        <begin position="1"/>
        <end position="31"/>
    </location>
</feature>
<evidence type="ECO:0000256" key="2">
    <source>
        <dbReference type="SAM" id="SignalP"/>
    </source>
</evidence>
<keyword evidence="4" id="KW-1185">Reference proteome</keyword>
<reference evidence="3 4" key="1">
    <citation type="submission" date="2019-12" db="EMBL/GenBank/DDBJ databases">
        <authorList>
            <person name="Huq M.A."/>
        </authorList>
    </citation>
    <scope>NUCLEOTIDE SEQUENCE [LARGE SCALE GENOMIC DNA]</scope>
    <source>
        <strain evidence="3 4">MAH-25</strain>
    </source>
</reference>
<dbReference type="Proteomes" id="UP000469385">
    <property type="component" value="Unassembled WGS sequence"/>
</dbReference>
<comment type="caution">
    <text evidence="3">The sequence shown here is derived from an EMBL/GenBank/DDBJ whole genome shotgun (WGS) entry which is preliminary data.</text>
</comment>
<evidence type="ECO:0000313" key="4">
    <source>
        <dbReference type="Proteomes" id="UP000469385"/>
    </source>
</evidence>
<evidence type="ECO:0008006" key="5">
    <source>
        <dbReference type="Google" id="ProtNLM"/>
    </source>
</evidence>
<name>A0A6N8IV73_9BURK</name>
<evidence type="ECO:0000256" key="1">
    <source>
        <dbReference type="SAM" id="MobiDB-lite"/>
    </source>
</evidence>
<dbReference type="EMBL" id="WSEL01000009">
    <property type="protein sequence ID" value="MVQ30869.1"/>
    <property type="molecule type" value="Genomic_DNA"/>
</dbReference>
<accession>A0A6N8IV73</accession>
<keyword evidence="2" id="KW-0732">Signal</keyword>
<feature type="region of interest" description="Disordered" evidence="1">
    <location>
        <begin position="111"/>
        <end position="135"/>
    </location>
</feature>